<evidence type="ECO:0000313" key="1">
    <source>
        <dbReference type="EMBL" id="KAJ9049403.1"/>
    </source>
</evidence>
<gene>
    <name evidence="1" type="ORF">DSO57_1024947</name>
</gene>
<organism evidence="1 2">
    <name type="scientific">Entomophthora muscae</name>
    <dbReference type="NCBI Taxonomy" id="34485"/>
    <lineage>
        <taxon>Eukaryota</taxon>
        <taxon>Fungi</taxon>
        <taxon>Fungi incertae sedis</taxon>
        <taxon>Zoopagomycota</taxon>
        <taxon>Entomophthoromycotina</taxon>
        <taxon>Entomophthoromycetes</taxon>
        <taxon>Entomophthorales</taxon>
        <taxon>Entomophthoraceae</taxon>
        <taxon>Entomophthora</taxon>
    </lineage>
</organism>
<sequence>MSKEEPQAVVDENAQDVPKISEMRFRLLMLGLIMSIFISSLDNTIVSTALTAIASEFNALNQVTWVVASYLLTSTAMQPLYGKLSDIFGRKLTILFALLCFLVGSAFCGAATSSLMLVIFRAVSGIGGGGLFSLSVIIISDIVPLKDRAIYMGLVGSIFALASIAGPLVGGAFTDDLTWRWAFYINIPILLITIITVCLFLDLPKPEGSLGEKMNRIDFVGAFLLVLAVVCAVLGLSWGGNEYEWNKYQVILPLCLGVVLFALFLLNEFKTKAEPIIPMSIFNRNIVGANLISFFYGALGMVIIYYLPIYYQVVKRKSSTRAGLELLPMLLGSVFCNIVNGIITTRTGIYRSITRLGTLVTLVGIILMGGLFRSSITRYEELGYVLVIGLGIGLCYQNNTIISQAAAKEGDIAVVTSLVFFSNLLGGVIGVAIQGAIFINALTAELSSTLPNLSAKDIASSLKVIQGLTTGEQELVNQAYFHALKVMFLSMIPYAVFPCFASAMLKHIPLRGHNSTNVPLGH</sequence>
<comment type="caution">
    <text evidence="1">The sequence shown here is derived from an EMBL/GenBank/DDBJ whole genome shotgun (WGS) entry which is preliminary data.</text>
</comment>
<name>A0ACC2RH86_9FUNG</name>
<accession>A0ACC2RH86</accession>
<proteinExistence type="predicted"/>
<dbReference type="EMBL" id="QTSX02007237">
    <property type="protein sequence ID" value="KAJ9049403.1"/>
    <property type="molecule type" value="Genomic_DNA"/>
</dbReference>
<protein>
    <submittedName>
        <fullName evidence="1">Uncharacterized protein</fullName>
    </submittedName>
</protein>
<evidence type="ECO:0000313" key="2">
    <source>
        <dbReference type="Proteomes" id="UP001165960"/>
    </source>
</evidence>
<dbReference type="Proteomes" id="UP001165960">
    <property type="component" value="Unassembled WGS sequence"/>
</dbReference>
<keyword evidence="2" id="KW-1185">Reference proteome</keyword>
<reference evidence="1" key="1">
    <citation type="submission" date="2022-04" db="EMBL/GenBank/DDBJ databases">
        <title>Genome of the entomopathogenic fungus Entomophthora muscae.</title>
        <authorList>
            <person name="Elya C."/>
            <person name="Lovett B.R."/>
            <person name="Lee E."/>
            <person name="Macias A.M."/>
            <person name="Hajek A.E."/>
            <person name="De Bivort B.L."/>
            <person name="Kasson M.T."/>
            <person name="De Fine Licht H.H."/>
            <person name="Stajich J.E."/>
        </authorList>
    </citation>
    <scope>NUCLEOTIDE SEQUENCE</scope>
    <source>
        <strain evidence="1">Berkeley</strain>
    </source>
</reference>